<reference evidence="1" key="1">
    <citation type="journal article" date="2011" name="Environ. Microbiol.">
        <title>Genomic insights into the metabolic potential of the polycyclic aromatic hydrocarbon degrading sulfate-reducing Deltaproteobacterium N47.</title>
        <authorList>
            <person name="Bergmann F."/>
            <person name="Selesi D."/>
            <person name="Weinmaier T."/>
            <person name="Tischler P."/>
            <person name="Rattei T."/>
            <person name="Meckenstock R.U."/>
        </authorList>
    </citation>
    <scope>NUCLEOTIDE SEQUENCE</scope>
</reference>
<dbReference type="EMBL" id="FR695877">
    <property type="protein sequence ID" value="CBX31639.1"/>
    <property type="molecule type" value="Genomic_DNA"/>
</dbReference>
<dbReference type="InterPro" id="IPR045397">
    <property type="entry name" value="TumE-like"/>
</dbReference>
<name>E1YK35_9BACT</name>
<gene>
    <name evidence="1" type="ORF">N47_E51510</name>
</gene>
<evidence type="ECO:0000313" key="1">
    <source>
        <dbReference type="EMBL" id="CBX31639.1"/>
    </source>
</evidence>
<dbReference type="AlphaFoldDB" id="E1YK35"/>
<proteinExistence type="predicted"/>
<sequence>MKAELIIHNKVIDEYSNIIEIKLWKVEKSSDKPHGYKYSLVYIAGSKRVIGYDNAEQKG</sequence>
<organism evidence="1">
    <name type="scientific">uncultured Desulfobacterium sp</name>
    <dbReference type="NCBI Taxonomy" id="201089"/>
    <lineage>
        <taxon>Bacteria</taxon>
        <taxon>Pseudomonadati</taxon>
        <taxon>Thermodesulfobacteriota</taxon>
        <taxon>Desulfobacteria</taxon>
        <taxon>Desulfobacterales</taxon>
        <taxon>Desulfobacteriaceae</taxon>
        <taxon>Desulfobacterium</taxon>
        <taxon>environmental samples</taxon>
    </lineage>
</organism>
<dbReference type="Pfam" id="PF20126">
    <property type="entry name" value="TumE"/>
    <property type="match status" value="1"/>
</dbReference>
<accession>E1YK35</accession>
<protein>
    <submittedName>
        <fullName evidence="1">Uncharacterized protein</fullName>
    </submittedName>
</protein>